<keyword evidence="2" id="KW-1185">Reference proteome</keyword>
<dbReference type="AlphaFoldDB" id="A0AAP0NJ66"/>
<evidence type="ECO:0000313" key="2">
    <source>
        <dbReference type="Proteomes" id="UP001415857"/>
    </source>
</evidence>
<accession>A0AAP0NJ66</accession>
<evidence type="ECO:0000313" key="1">
    <source>
        <dbReference type="EMBL" id="KAK9272600.1"/>
    </source>
</evidence>
<dbReference type="EMBL" id="JBBPBK010000013">
    <property type="protein sequence ID" value="KAK9272600.1"/>
    <property type="molecule type" value="Genomic_DNA"/>
</dbReference>
<comment type="caution">
    <text evidence="1">The sequence shown here is derived from an EMBL/GenBank/DDBJ whole genome shotgun (WGS) entry which is preliminary data.</text>
</comment>
<protein>
    <submittedName>
        <fullName evidence="1">Uncharacterized protein</fullName>
    </submittedName>
</protein>
<proteinExistence type="predicted"/>
<reference evidence="1 2" key="1">
    <citation type="journal article" date="2024" name="Plant J.">
        <title>Genome sequences and population genomics reveal climatic adaptation and genomic divergence between two closely related sweetgum species.</title>
        <authorList>
            <person name="Xu W.Q."/>
            <person name="Ren C.Q."/>
            <person name="Zhang X.Y."/>
            <person name="Comes H.P."/>
            <person name="Liu X.H."/>
            <person name="Li Y.G."/>
            <person name="Kettle C.J."/>
            <person name="Jalonen R."/>
            <person name="Gaisberger H."/>
            <person name="Ma Y.Z."/>
            <person name="Qiu Y.X."/>
        </authorList>
    </citation>
    <scope>NUCLEOTIDE SEQUENCE [LARGE SCALE GENOMIC DNA]</scope>
    <source>
        <strain evidence="1">Hangzhou</strain>
    </source>
</reference>
<name>A0AAP0NJ66_LIQFO</name>
<sequence length="217" mass="24314">MESRQFPGQFREHLQLPLPLEQRQKRQNELYVHQNIQENMYSDGGRYLIPRQEHLSPINVQDWAVNPVRMSAPLHSHSNGGELLSQNWFPGEHRVRGGWSGSEGACVPSQSIANGSNTDESLFSVLSHCNELRSGIPYNSMGSTEQFISSRNFGVLSGGIPRNSNVFPQTAHPLEYLNGREAAAPPMTNNMGWVGLPHQNSALHDSMGKPFLRSWNQ</sequence>
<dbReference type="Proteomes" id="UP001415857">
    <property type="component" value="Unassembled WGS sequence"/>
</dbReference>
<organism evidence="1 2">
    <name type="scientific">Liquidambar formosana</name>
    <name type="common">Formosan gum</name>
    <dbReference type="NCBI Taxonomy" id="63359"/>
    <lineage>
        <taxon>Eukaryota</taxon>
        <taxon>Viridiplantae</taxon>
        <taxon>Streptophyta</taxon>
        <taxon>Embryophyta</taxon>
        <taxon>Tracheophyta</taxon>
        <taxon>Spermatophyta</taxon>
        <taxon>Magnoliopsida</taxon>
        <taxon>eudicotyledons</taxon>
        <taxon>Gunneridae</taxon>
        <taxon>Pentapetalae</taxon>
        <taxon>Saxifragales</taxon>
        <taxon>Altingiaceae</taxon>
        <taxon>Liquidambar</taxon>
    </lineage>
</organism>
<gene>
    <name evidence="1" type="ORF">L1049_002974</name>
</gene>